<gene>
    <name evidence="1" type="ORF">HZF24_06255</name>
</gene>
<dbReference type="RefSeq" id="WP_179237436.1">
    <property type="nucleotide sequence ID" value="NZ_JACBNQ010000004.1"/>
</dbReference>
<sequence length="86" mass="9887">MQFVRKIANSNVLAGLIDIPEELKNKEVEIIILPYDNSTQTYIGNKKNVRGALSKYRNEELKVKENEAWADATVEKHEKSFAIRKP</sequence>
<name>A0A974BIX6_SEDHY</name>
<dbReference type="EMBL" id="JACBNQ010000004">
    <property type="protein sequence ID" value="NYB73741.1"/>
    <property type="molecule type" value="Genomic_DNA"/>
</dbReference>
<reference evidence="1" key="1">
    <citation type="submission" date="2020-07" db="EMBL/GenBank/DDBJ databases">
        <title>Genomic analysis of a strain of Sedimentibacter Hydroxybenzoicus DSM7310.</title>
        <authorList>
            <person name="Ma S."/>
        </authorList>
    </citation>
    <scope>NUCLEOTIDE SEQUENCE</scope>
    <source>
        <strain evidence="1">DSM 7310</strain>
    </source>
</reference>
<evidence type="ECO:0000313" key="1">
    <source>
        <dbReference type="EMBL" id="NYB73741.1"/>
    </source>
</evidence>
<evidence type="ECO:0000313" key="2">
    <source>
        <dbReference type="Proteomes" id="UP000611629"/>
    </source>
</evidence>
<keyword evidence="2" id="KW-1185">Reference proteome</keyword>
<protein>
    <submittedName>
        <fullName evidence="1">Uncharacterized protein</fullName>
    </submittedName>
</protein>
<dbReference type="AlphaFoldDB" id="A0A974BIX6"/>
<proteinExistence type="predicted"/>
<comment type="caution">
    <text evidence="1">The sequence shown here is derived from an EMBL/GenBank/DDBJ whole genome shotgun (WGS) entry which is preliminary data.</text>
</comment>
<organism evidence="1 2">
    <name type="scientific">Sedimentibacter hydroxybenzoicus DSM 7310</name>
    <dbReference type="NCBI Taxonomy" id="1123245"/>
    <lineage>
        <taxon>Bacteria</taxon>
        <taxon>Bacillati</taxon>
        <taxon>Bacillota</taxon>
        <taxon>Tissierellia</taxon>
        <taxon>Sedimentibacter</taxon>
    </lineage>
</organism>
<accession>A0A974BIX6</accession>
<dbReference type="Proteomes" id="UP000611629">
    <property type="component" value="Unassembled WGS sequence"/>
</dbReference>